<keyword evidence="4" id="KW-1185">Reference proteome</keyword>
<evidence type="ECO:0000259" key="2">
    <source>
        <dbReference type="Pfam" id="PF02374"/>
    </source>
</evidence>
<dbReference type="AlphaFoldDB" id="A0A856MM30"/>
<evidence type="ECO:0000256" key="1">
    <source>
        <dbReference type="ARBA" id="ARBA00011040"/>
    </source>
</evidence>
<dbReference type="SUPFAM" id="SSF52540">
    <property type="entry name" value="P-loop containing nucleoside triphosphate hydrolases"/>
    <property type="match status" value="2"/>
</dbReference>
<feature type="domain" description="ArsA/GET3 Anion-transporting ATPase-like" evidence="2">
    <location>
        <begin position="329"/>
        <end position="581"/>
    </location>
</feature>
<proteinExistence type="inferred from homology"/>
<reference evidence="3 4" key="1">
    <citation type="submission" date="2018-06" db="EMBL/GenBank/DDBJ databases">
        <title>Comparative genomics of Brasilonema spp. strains.</title>
        <authorList>
            <person name="Alvarenga D.O."/>
            <person name="Fiore M.F."/>
            <person name="Varani A.M."/>
        </authorList>
    </citation>
    <scope>NUCLEOTIDE SEQUENCE [LARGE SCALE GENOMIC DNA]</scope>
    <source>
        <strain evidence="3 4">CENA114</strain>
    </source>
</reference>
<dbReference type="NCBIfam" id="TIGR00345">
    <property type="entry name" value="GET3_arsA_TRC40"/>
    <property type="match status" value="2"/>
</dbReference>
<dbReference type="PANTHER" id="PTHR10803">
    <property type="entry name" value="ARSENICAL PUMP-DRIVING ATPASE ARSENITE-TRANSLOCATING ATPASE"/>
    <property type="match status" value="1"/>
</dbReference>
<dbReference type="GO" id="GO:0016887">
    <property type="term" value="F:ATP hydrolysis activity"/>
    <property type="evidence" value="ECO:0007669"/>
    <property type="project" value="InterPro"/>
</dbReference>
<dbReference type="Proteomes" id="UP000503129">
    <property type="component" value="Chromosome"/>
</dbReference>
<protein>
    <submittedName>
        <fullName evidence="3">Arsenic transporter</fullName>
    </submittedName>
</protein>
<evidence type="ECO:0000313" key="4">
    <source>
        <dbReference type="Proteomes" id="UP000503129"/>
    </source>
</evidence>
<dbReference type="InterPro" id="IPR016300">
    <property type="entry name" value="ATPase_ArsA/GET3"/>
</dbReference>
<dbReference type="Gene3D" id="3.40.50.300">
    <property type="entry name" value="P-loop containing nucleotide triphosphate hydrolases"/>
    <property type="match status" value="2"/>
</dbReference>
<sequence>MFSGKGGVGKTTLACGFARRWARLFPNEQILLISTDPAHSLGDVLQIKVQDNALPLPDLPNLSVRALDAKELLLEFKAKYGKFLEVLVERGSFVEGEDLTPVWDLDWPGLDEVMGLLEIQRLLTEKVVDRVVVDMAPSGHTLNLLGIKDFLDIVLNSLELFQEKHRVITQTFKRSYTADEIDDFLVKMKSELAEGRRLLQNQDISTCLVVAIAEPMSLLETERFLENLQVLEIKSGGLLVNKILADADTDLDRYSEQQELLNKFVKLPGNQPVFLISQQPSEPLGSAALDNLINQIQKIDTVPIAPPPPIQWPAKVLPDFSDFIAEGRQLILVGGKGGVGKTTVAAAIGWALANRYPDKKIRLISIDPAHSLGDAFGAKLKHEPTQITTNLSGQEIDADIVLEQFRNDYLWELAEMMSGEGSQAGAVKIAYTPEAWRQIVAQALPGIDEMLSLITVMDLLERKQQDLIILDTAPTGHLLRFLEMPSALADWLAWIFKLWMKYQNVLGRVDFMGRLRNLRQQVVQAQKKLKDPHHTEFIGVIQAEAAIIAEQVRLTESLQNMGVPQRYIVHNRYSQNMELDDSLFAQQTIIRLPILPRSVEPLDRIKAAASMLL</sequence>
<dbReference type="GO" id="GO:0005524">
    <property type="term" value="F:ATP binding"/>
    <property type="evidence" value="ECO:0007669"/>
    <property type="project" value="InterPro"/>
</dbReference>
<dbReference type="EMBL" id="CP030118">
    <property type="protein sequence ID" value="QDL12495.1"/>
    <property type="molecule type" value="Genomic_DNA"/>
</dbReference>
<comment type="similarity">
    <text evidence="1">Belongs to the arsA ATPase family.</text>
</comment>
<name>A0A856MM30_9CYAN</name>
<gene>
    <name evidence="3" type="ORF">DP114_29765</name>
</gene>
<organism evidence="3 4">
    <name type="scientific">Brasilonema sennae CENA114</name>
    <dbReference type="NCBI Taxonomy" id="415709"/>
    <lineage>
        <taxon>Bacteria</taxon>
        <taxon>Bacillati</taxon>
        <taxon>Cyanobacteriota</taxon>
        <taxon>Cyanophyceae</taxon>
        <taxon>Nostocales</taxon>
        <taxon>Scytonemataceae</taxon>
        <taxon>Brasilonema</taxon>
        <taxon>Bromeliae group (in: Brasilonema)</taxon>
    </lineage>
</organism>
<dbReference type="CDD" id="cd02035">
    <property type="entry name" value="ArsA"/>
    <property type="match status" value="2"/>
</dbReference>
<dbReference type="InterPro" id="IPR027417">
    <property type="entry name" value="P-loop_NTPase"/>
</dbReference>
<dbReference type="KEGG" id="bsen:DP114_29765"/>
<evidence type="ECO:0000313" key="3">
    <source>
        <dbReference type="EMBL" id="QDL12495.1"/>
    </source>
</evidence>
<dbReference type="PANTHER" id="PTHR10803:SF3">
    <property type="entry name" value="ATPASE GET3"/>
    <property type="match status" value="1"/>
</dbReference>
<accession>A0A856MM30</accession>
<feature type="domain" description="ArsA/GET3 Anion-transporting ATPase-like" evidence="2">
    <location>
        <begin position="1"/>
        <end position="296"/>
    </location>
</feature>
<dbReference type="InterPro" id="IPR025723">
    <property type="entry name" value="ArsA/GET3_ATPase-like"/>
</dbReference>
<dbReference type="Pfam" id="PF02374">
    <property type="entry name" value="ArsA_ATPase"/>
    <property type="match status" value="2"/>
</dbReference>